<name>A0ABV0S1P0_9TELE</name>
<keyword evidence="2" id="KW-1185">Reference proteome</keyword>
<evidence type="ECO:0000313" key="2">
    <source>
        <dbReference type="Proteomes" id="UP001434883"/>
    </source>
</evidence>
<dbReference type="EMBL" id="JAHRIN010067417">
    <property type="protein sequence ID" value="MEQ2214472.1"/>
    <property type="molecule type" value="Genomic_DNA"/>
</dbReference>
<comment type="caution">
    <text evidence="1">The sequence shown here is derived from an EMBL/GenBank/DDBJ whole genome shotgun (WGS) entry which is preliminary data.</text>
</comment>
<dbReference type="Proteomes" id="UP001434883">
    <property type="component" value="Unassembled WGS sequence"/>
</dbReference>
<reference evidence="1 2" key="1">
    <citation type="submission" date="2021-06" db="EMBL/GenBank/DDBJ databases">
        <authorList>
            <person name="Palmer J.M."/>
        </authorList>
    </citation>
    <scope>NUCLEOTIDE SEQUENCE [LARGE SCALE GENOMIC DNA]</scope>
    <source>
        <strain evidence="1 2">XC_2019</strain>
        <tissue evidence="1">Muscle</tissue>
    </source>
</reference>
<accession>A0ABV0S1P0</accession>
<evidence type="ECO:0000313" key="1">
    <source>
        <dbReference type="EMBL" id="MEQ2214472.1"/>
    </source>
</evidence>
<gene>
    <name evidence="1" type="ORF">XENOCAPTIV_008440</name>
</gene>
<organism evidence="1 2">
    <name type="scientific">Xenoophorus captivus</name>
    <dbReference type="NCBI Taxonomy" id="1517983"/>
    <lineage>
        <taxon>Eukaryota</taxon>
        <taxon>Metazoa</taxon>
        <taxon>Chordata</taxon>
        <taxon>Craniata</taxon>
        <taxon>Vertebrata</taxon>
        <taxon>Euteleostomi</taxon>
        <taxon>Actinopterygii</taxon>
        <taxon>Neopterygii</taxon>
        <taxon>Teleostei</taxon>
        <taxon>Neoteleostei</taxon>
        <taxon>Acanthomorphata</taxon>
        <taxon>Ovalentaria</taxon>
        <taxon>Atherinomorphae</taxon>
        <taxon>Cyprinodontiformes</taxon>
        <taxon>Goodeidae</taxon>
        <taxon>Xenoophorus</taxon>
    </lineage>
</organism>
<sequence>MLHGDNQVLVPVIGCSSPRLLEDIPQFLCLSWFCLRNGMFDVLLHGYYVIKVQRLGCLIFLVLNQDFAHSFALSCQTPDKERFCLKDVKNKLQEGYHFVLAALGERMYFYLLVEYVQALNRPKNAHTMIPEPPRFTVYCGLEVV</sequence>
<protein>
    <submittedName>
        <fullName evidence="1">Uncharacterized protein</fullName>
    </submittedName>
</protein>
<proteinExistence type="predicted"/>